<feature type="domain" description="Nudix hydrolase" evidence="3">
    <location>
        <begin position="48"/>
        <end position="185"/>
    </location>
</feature>
<dbReference type="AlphaFoldDB" id="A0A6L5G825"/>
<organism evidence="4 5">
    <name type="scientific">Glycomyces albidus</name>
    <dbReference type="NCBI Taxonomy" id="2656774"/>
    <lineage>
        <taxon>Bacteria</taxon>
        <taxon>Bacillati</taxon>
        <taxon>Actinomycetota</taxon>
        <taxon>Actinomycetes</taxon>
        <taxon>Glycomycetales</taxon>
        <taxon>Glycomycetaceae</taxon>
        <taxon>Glycomyces</taxon>
    </lineage>
</organism>
<dbReference type="GO" id="GO:0005829">
    <property type="term" value="C:cytosol"/>
    <property type="evidence" value="ECO:0007669"/>
    <property type="project" value="TreeGrafter"/>
</dbReference>
<comment type="cofactor">
    <cofactor evidence="1">
        <name>Mg(2+)</name>
        <dbReference type="ChEBI" id="CHEBI:18420"/>
    </cofactor>
</comment>
<dbReference type="GO" id="GO:0016787">
    <property type="term" value="F:hydrolase activity"/>
    <property type="evidence" value="ECO:0007669"/>
    <property type="project" value="UniProtKB-KW"/>
</dbReference>
<dbReference type="SUPFAM" id="SSF55811">
    <property type="entry name" value="Nudix"/>
    <property type="match status" value="1"/>
</dbReference>
<evidence type="ECO:0000256" key="2">
    <source>
        <dbReference type="ARBA" id="ARBA00022801"/>
    </source>
</evidence>
<dbReference type="Pfam" id="PF00293">
    <property type="entry name" value="NUDIX"/>
    <property type="match status" value="1"/>
</dbReference>
<evidence type="ECO:0000313" key="4">
    <source>
        <dbReference type="EMBL" id="MQM25805.1"/>
    </source>
</evidence>
<evidence type="ECO:0000256" key="1">
    <source>
        <dbReference type="ARBA" id="ARBA00001946"/>
    </source>
</evidence>
<keyword evidence="5" id="KW-1185">Reference proteome</keyword>
<dbReference type="InterPro" id="IPR000086">
    <property type="entry name" value="NUDIX_hydrolase_dom"/>
</dbReference>
<dbReference type="PANTHER" id="PTHR11839:SF18">
    <property type="entry name" value="NUDIX HYDROLASE DOMAIN-CONTAINING PROTEIN"/>
    <property type="match status" value="1"/>
</dbReference>
<dbReference type="Proteomes" id="UP000477750">
    <property type="component" value="Unassembled WGS sequence"/>
</dbReference>
<comment type="caution">
    <text evidence="4">The sequence shown here is derived from an EMBL/GenBank/DDBJ whole genome shotgun (WGS) entry which is preliminary data.</text>
</comment>
<dbReference type="InterPro" id="IPR015797">
    <property type="entry name" value="NUDIX_hydrolase-like_dom_sf"/>
</dbReference>
<sequence length="196" mass="21760">MTASPRRARVALVHEYRVLDSEIVHRGWCYDLTAETVAMPGGGSARREFLDHCGAVVAVPLDESGRVGLIRQFRVPPKELMWELPAGLRDIEGEDPAVTARRELAEEVDLAAADLVKLGEYFTTPGISNELVHYFLATGLTPVPEADRHERTDEETHIELVWWDLDKALAAVADGEIRNGVCALALNLTRLHLERS</sequence>
<evidence type="ECO:0000259" key="3">
    <source>
        <dbReference type="PROSITE" id="PS51462"/>
    </source>
</evidence>
<dbReference type="Gene3D" id="3.90.79.10">
    <property type="entry name" value="Nucleoside Triphosphate Pyrophosphohydrolase"/>
    <property type="match status" value="1"/>
</dbReference>
<dbReference type="GO" id="GO:0019693">
    <property type="term" value="P:ribose phosphate metabolic process"/>
    <property type="evidence" value="ECO:0007669"/>
    <property type="project" value="TreeGrafter"/>
</dbReference>
<gene>
    <name evidence="4" type="ORF">GFD30_09520</name>
</gene>
<dbReference type="PANTHER" id="PTHR11839">
    <property type="entry name" value="UDP/ADP-SUGAR PYROPHOSPHATASE"/>
    <property type="match status" value="1"/>
</dbReference>
<proteinExistence type="predicted"/>
<dbReference type="EMBL" id="WIAO01000009">
    <property type="protein sequence ID" value="MQM25805.1"/>
    <property type="molecule type" value="Genomic_DNA"/>
</dbReference>
<evidence type="ECO:0000313" key="5">
    <source>
        <dbReference type="Proteomes" id="UP000477750"/>
    </source>
</evidence>
<protein>
    <submittedName>
        <fullName evidence="4">NUDIX domain-containing protein</fullName>
    </submittedName>
</protein>
<dbReference type="PROSITE" id="PS51462">
    <property type="entry name" value="NUDIX"/>
    <property type="match status" value="1"/>
</dbReference>
<dbReference type="GO" id="GO:0006753">
    <property type="term" value="P:nucleoside phosphate metabolic process"/>
    <property type="evidence" value="ECO:0007669"/>
    <property type="project" value="TreeGrafter"/>
</dbReference>
<reference evidence="4 5" key="1">
    <citation type="submission" date="2019-10" db="EMBL/GenBank/DDBJ databases">
        <title>Glycomyces albidus sp. nov., a novel actinomycete isolated from rhizosphere soil of wheat (Triticum aestivum L.).</title>
        <authorList>
            <person name="Qian L."/>
        </authorList>
    </citation>
    <scope>NUCLEOTIDE SEQUENCE [LARGE SCALE GENOMIC DNA]</scope>
    <source>
        <strain evidence="4 5">NEAU-7082</strain>
    </source>
</reference>
<name>A0A6L5G825_9ACTN</name>
<keyword evidence="2" id="KW-0378">Hydrolase</keyword>
<accession>A0A6L5G825</accession>